<protein>
    <submittedName>
        <fullName evidence="2">Uncharacterized protein</fullName>
    </submittedName>
</protein>
<dbReference type="RefSeq" id="WP_179813889.1">
    <property type="nucleotide sequence ID" value="NZ_JACBZD010000001.1"/>
</dbReference>
<name>A0A852ZWF0_9ACTN</name>
<proteinExistence type="predicted"/>
<dbReference type="EMBL" id="JACBZD010000001">
    <property type="protein sequence ID" value="NYI05084.1"/>
    <property type="molecule type" value="Genomic_DNA"/>
</dbReference>
<accession>A0A852ZWF0</accession>
<comment type="caution">
    <text evidence="2">The sequence shown here is derived from an EMBL/GenBank/DDBJ whole genome shotgun (WGS) entry which is preliminary data.</text>
</comment>
<keyword evidence="1" id="KW-0812">Transmembrane</keyword>
<sequence>MTTRRFLVRRLATLLVLTLVSFGALLVAYHGVHRNSAAVRAGTVPVIVEVATARVALEQAQEAAAESLRSDYVRLVGTGQEFDDRISVANQSLNRAASGNVAGEVGRRTLQTVTGLVVSYTGWIQQADRHRDDPVLREAYLFYAETVLRRPDSGILARLGALQDAQRAVLRQQVSFGWVLWLSWISATVLVAALTALLVHTQRFLRRRFRRRVNPWLVAATAVPLVLAPLAVFTEHTQDRLVSSRQEVEETVRALPRGGQPRGAEELGEVGATIRRTATEVEERLAGTEWRAGALVWIPVGAAFVVAAVLLGLQPRVDEYRFQP</sequence>
<dbReference type="Proteomes" id="UP000567795">
    <property type="component" value="Unassembled WGS sequence"/>
</dbReference>
<evidence type="ECO:0000313" key="2">
    <source>
        <dbReference type="EMBL" id="NYI05084.1"/>
    </source>
</evidence>
<organism evidence="2 3">
    <name type="scientific">Allostreptomyces psammosilenae</name>
    <dbReference type="NCBI Taxonomy" id="1892865"/>
    <lineage>
        <taxon>Bacteria</taxon>
        <taxon>Bacillati</taxon>
        <taxon>Actinomycetota</taxon>
        <taxon>Actinomycetes</taxon>
        <taxon>Kitasatosporales</taxon>
        <taxon>Streptomycetaceae</taxon>
        <taxon>Allostreptomyces</taxon>
    </lineage>
</organism>
<keyword evidence="1" id="KW-1133">Transmembrane helix</keyword>
<evidence type="ECO:0000313" key="3">
    <source>
        <dbReference type="Proteomes" id="UP000567795"/>
    </source>
</evidence>
<keyword evidence="3" id="KW-1185">Reference proteome</keyword>
<dbReference type="AlphaFoldDB" id="A0A852ZWF0"/>
<feature type="transmembrane region" description="Helical" evidence="1">
    <location>
        <begin position="213"/>
        <end position="233"/>
    </location>
</feature>
<feature type="transmembrane region" description="Helical" evidence="1">
    <location>
        <begin position="294"/>
        <end position="313"/>
    </location>
</feature>
<keyword evidence="1" id="KW-0472">Membrane</keyword>
<evidence type="ECO:0000256" key="1">
    <source>
        <dbReference type="SAM" id="Phobius"/>
    </source>
</evidence>
<gene>
    <name evidence="2" type="ORF">FHU37_002027</name>
</gene>
<feature type="transmembrane region" description="Helical" evidence="1">
    <location>
        <begin position="178"/>
        <end position="201"/>
    </location>
</feature>
<reference evidence="2 3" key="1">
    <citation type="submission" date="2020-07" db="EMBL/GenBank/DDBJ databases">
        <title>Sequencing the genomes of 1000 actinobacteria strains.</title>
        <authorList>
            <person name="Klenk H.-P."/>
        </authorList>
    </citation>
    <scope>NUCLEOTIDE SEQUENCE [LARGE SCALE GENOMIC DNA]</scope>
    <source>
        <strain evidence="2 3">DSM 42178</strain>
    </source>
</reference>